<dbReference type="AlphaFoldDB" id="A0A365YNJ9"/>
<evidence type="ECO:0000313" key="3">
    <source>
        <dbReference type="EMBL" id="RBM03957.1"/>
    </source>
</evidence>
<evidence type="ECO:0000313" key="4">
    <source>
        <dbReference type="Proteomes" id="UP000252167"/>
    </source>
</evidence>
<feature type="domain" description="Activator of Hsp90 ATPase homologue 1/2-like C-terminal" evidence="2">
    <location>
        <begin position="31"/>
        <end position="137"/>
    </location>
</feature>
<dbReference type="EMBL" id="POAF01000001">
    <property type="protein sequence ID" value="RBM03957.1"/>
    <property type="molecule type" value="Genomic_DNA"/>
</dbReference>
<evidence type="ECO:0000256" key="1">
    <source>
        <dbReference type="ARBA" id="ARBA00006817"/>
    </source>
</evidence>
<proteinExistence type="inferred from homology"/>
<gene>
    <name evidence="3" type="ORF">C1H84_01230</name>
</gene>
<dbReference type="SUPFAM" id="SSF55961">
    <property type="entry name" value="Bet v1-like"/>
    <property type="match status" value="1"/>
</dbReference>
<evidence type="ECO:0000259" key="2">
    <source>
        <dbReference type="Pfam" id="PF08327"/>
    </source>
</evidence>
<comment type="caution">
    <text evidence="3">The sequence shown here is derived from an EMBL/GenBank/DDBJ whole genome shotgun (WGS) entry which is preliminary data.</text>
</comment>
<dbReference type="Proteomes" id="UP000252167">
    <property type="component" value="Unassembled WGS sequence"/>
</dbReference>
<name>A0A365YNJ9_9MICC</name>
<sequence>MRTPKPTGRVEKNANGIDLVLTRMLPVGLQEAWTALTEPESTARWIGRWEGTGAQGQTIKLQMGFEEGSSWSDVVIAECRAPNFLRVQTIDESGSWDLSIELTAAAHATELRFVHHGLLPGAVGDIGPGWEYYLDQLLASITGGPLPVWDDYYPAQRDYFQGQKR</sequence>
<keyword evidence="4" id="KW-1185">Reference proteome</keyword>
<accession>A0A365YNJ9</accession>
<dbReference type="InterPro" id="IPR013538">
    <property type="entry name" value="ASHA1/2-like_C"/>
</dbReference>
<reference evidence="3 4" key="1">
    <citation type="submission" date="2018-01" db="EMBL/GenBank/DDBJ databases">
        <title>Glutamicibacter soli strain NHPC-3 Whole genome sequence and assembly.</title>
        <authorList>
            <person name="Choudhury P."/>
            <person name="Gupta D."/>
            <person name="Sengupta K."/>
            <person name="Jawed A."/>
            <person name="Sultana N."/>
            <person name="Saha P."/>
        </authorList>
    </citation>
    <scope>NUCLEOTIDE SEQUENCE [LARGE SCALE GENOMIC DNA]</scope>
    <source>
        <strain evidence="3 4">NHPC-3</strain>
    </source>
</reference>
<dbReference type="Gene3D" id="3.30.530.20">
    <property type="match status" value="1"/>
</dbReference>
<dbReference type="Pfam" id="PF08327">
    <property type="entry name" value="AHSA1"/>
    <property type="match status" value="1"/>
</dbReference>
<dbReference type="InterPro" id="IPR023393">
    <property type="entry name" value="START-like_dom_sf"/>
</dbReference>
<organism evidence="3 4">
    <name type="scientific">Glutamicibacter soli</name>
    <dbReference type="NCBI Taxonomy" id="453836"/>
    <lineage>
        <taxon>Bacteria</taxon>
        <taxon>Bacillati</taxon>
        <taxon>Actinomycetota</taxon>
        <taxon>Actinomycetes</taxon>
        <taxon>Micrococcales</taxon>
        <taxon>Micrococcaceae</taxon>
        <taxon>Glutamicibacter</taxon>
    </lineage>
</organism>
<protein>
    <submittedName>
        <fullName evidence="3">ATPase</fullName>
    </submittedName>
</protein>
<comment type="similarity">
    <text evidence="1">Belongs to the AHA1 family.</text>
</comment>